<dbReference type="EMBL" id="UINC01002264">
    <property type="protein sequence ID" value="SUZ94760.1"/>
    <property type="molecule type" value="Genomic_DNA"/>
</dbReference>
<dbReference type="Gene3D" id="3.90.1710.10">
    <property type="entry name" value="Enterococcus faecalis V583 domain"/>
    <property type="match status" value="1"/>
</dbReference>
<evidence type="ECO:0000313" key="1">
    <source>
        <dbReference type="EMBL" id="SUZ94760.1"/>
    </source>
</evidence>
<dbReference type="Gene3D" id="1.10.10.660">
    <property type="entry name" value="conserved protein of unknown function from Enterococcus faecalis V583"/>
    <property type="match status" value="1"/>
</dbReference>
<dbReference type="InterPro" id="IPR024033">
    <property type="entry name" value="OXTCase_su_AllG_h-dom"/>
</dbReference>
<sequence>VDIVPAGEVVPGLEDRMVLHSGPPVDWQHMSGAQRGAVTAMVIFEGWADDIQSSEELLAGGGIRLDPNHHHDAVGPMAGTITKSLPVYVVENRAQGNRAYCRLVEDEQQFGNHSARSIDGLRMWRDVWAPSLGRGVRHMSGLSLKPIIAKALQMGDELHNRPNAASSIFAGAMGVPMIEAGVATADLTSTLSYISGHDLLFLGLAMASAKSAADAARGIEYSTIVTAMARNGYEFGINVSGLDGEWFTAPAPAIDGLYLPGYGKGDGGLDMGDSAITETVGWGGFALGGAPGILSLVGGTPEEALNYSREMREITTGLSPDYAIPALGFEGTAVGIDIRKVAQSGVLPVIDTAIAHRNPGHSIIGAGLVRPPMACFHGSLRAFAAKYALE</sequence>
<protein>
    <recommendedName>
        <fullName evidence="2">DUF1116 domain-containing protein</fullName>
    </recommendedName>
</protein>
<gene>
    <name evidence="1" type="ORF">METZ01_LOCUS47614</name>
</gene>
<dbReference type="Gene3D" id="3.90.1700.10">
    <property type="entry name" value="v583 domain like"/>
    <property type="match status" value="1"/>
</dbReference>
<proteinExistence type="predicted"/>
<organism evidence="1">
    <name type="scientific">marine metagenome</name>
    <dbReference type="NCBI Taxonomy" id="408172"/>
    <lineage>
        <taxon>unclassified sequences</taxon>
        <taxon>metagenomes</taxon>
        <taxon>ecological metagenomes</taxon>
    </lineage>
</organism>
<name>A0A381RSC4_9ZZZZ</name>
<dbReference type="InterPro" id="IPR009499">
    <property type="entry name" value="AllG-like"/>
</dbReference>
<accession>A0A381RSC4</accession>
<dbReference type="AlphaFoldDB" id="A0A381RSC4"/>
<dbReference type="Pfam" id="PF06545">
    <property type="entry name" value="AllG"/>
    <property type="match status" value="1"/>
</dbReference>
<reference evidence="1" key="1">
    <citation type="submission" date="2018-05" db="EMBL/GenBank/DDBJ databases">
        <authorList>
            <person name="Lanie J.A."/>
            <person name="Ng W.-L."/>
            <person name="Kazmierczak K.M."/>
            <person name="Andrzejewski T.M."/>
            <person name="Davidsen T.M."/>
            <person name="Wayne K.J."/>
            <person name="Tettelin H."/>
            <person name="Glass J.I."/>
            <person name="Rusch D."/>
            <person name="Podicherti R."/>
            <person name="Tsui H.-C.T."/>
            <person name="Winkler M.E."/>
        </authorList>
    </citation>
    <scope>NUCLEOTIDE SEQUENCE</scope>
</reference>
<feature type="non-terminal residue" evidence="1">
    <location>
        <position position="1"/>
    </location>
</feature>
<evidence type="ECO:0008006" key="2">
    <source>
        <dbReference type="Google" id="ProtNLM"/>
    </source>
</evidence>